<dbReference type="CDD" id="cd01083">
    <property type="entry name" value="GAG_Lyase"/>
    <property type="match status" value="1"/>
</dbReference>
<dbReference type="InterPro" id="IPR014718">
    <property type="entry name" value="GH-type_carb-bd"/>
</dbReference>
<dbReference type="Pfam" id="PF08124">
    <property type="entry name" value="Lyase_8_N"/>
    <property type="match status" value="1"/>
</dbReference>
<evidence type="ECO:0000256" key="7">
    <source>
        <dbReference type="PIRSR" id="PIRSR638970-1"/>
    </source>
</evidence>
<dbReference type="EMBL" id="QSGO01000010">
    <property type="protein sequence ID" value="RHB34273.1"/>
    <property type="molecule type" value="Genomic_DNA"/>
</dbReference>
<sequence>MRTVFRCIVVLVVFAVSFLPTMVNARLLPPSPGEVNEFEMLMDKIRADFAGNPSIDEYLTKYNAVDGSFTDIDYSRTDRTNWEPLIHIDRVYDFVFAYTNPKNKHYRQEALYSKIVAALEYWYRRNPNCSNWWYNQIAEPQRIGVLLIQMRTGKKHIPADLEHRTLERMKAEGGDPAKWTGANMTDIALHWIYRACLTSDEEMLKKAIGYSYSTVVYTTKEGFQYDNCYFQHGVQLYIGGYGDEILKGVTQVAMYTRGTQYALPADKLALLSKFMRGTYYQTIRGKYMSYDVLGRGVSRPGILDKSAMAEFAKRMIVLDPEYAAEYAAIVDRLAGKKPADYAVKPCHTHYFIGDYTLHVRPGYAFDVRMASSRTMRCEYGNGENLKTYFLSDGCTNIVVKGDEYFNIFPVWDWAKIPGVTAPQMTTIPKAASDWQTRGTSTFAGGVSDSIYGVTAYAYQDNYAGVNTTAKKAWFFFDDEIVCLGAGITSTATESVSTTVNQCLLNDKVPVSISDNNQVSTVGAGNYFYKNKLNWVLHNEVGYVFPMGGDVFLSNKTQSGNWYDINTAAPKMEQDTDVFTLGFDHGLSPRDATYAYIVVPNKKTAEDMAAYPASNIEILANSDSMQVVRNKKLDVWEMVFYRAATFSHGKITVKVDKGCALLFKDMENSASCFHIADPAQAQSVIRVDVCIPSVAKDTKTIVCDFSDTGIYAGMSKVYSLEKSED</sequence>
<evidence type="ECO:0000256" key="2">
    <source>
        <dbReference type="ARBA" id="ARBA00006699"/>
    </source>
</evidence>
<evidence type="ECO:0000256" key="3">
    <source>
        <dbReference type="ARBA" id="ARBA00011245"/>
    </source>
</evidence>
<evidence type="ECO:0000256" key="4">
    <source>
        <dbReference type="ARBA" id="ARBA00022729"/>
    </source>
</evidence>
<dbReference type="Gene3D" id="2.60.220.10">
    <property type="entry name" value="Polysaccharide lyase family 8-like, C-terminal"/>
    <property type="match status" value="1"/>
</dbReference>
<comment type="similarity">
    <text evidence="2">Belongs to the polysaccharide lyase 8 family.</text>
</comment>
<dbReference type="GO" id="GO:0016837">
    <property type="term" value="F:carbon-oxygen lyase activity, acting on polysaccharides"/>
    <property type="evidence" value="ECO:0007669"/>
    <property type="project" value="UniProtKB-ARBA"/>
</dbReference>
<accession>A0A413VL46</accession>
<dbReference type="GO" id="GO:0005576">
    <property type="term" value="C:extracellular region"/>
    <property type="evidence" value="ECO:0007669"/>
    <property type="project" value="InterPro"/>
</dbReference>
<evidence type="ECO:0000256" key="1">
    <source>
        <dbReference type="ARBA" id="ARBA00001913"/>
    </source>
</evidence>
<evidence type="ECO:0000259" key="8">
    <source>
        <dbReference type="Pfam" id="PF02278"/>
    </source>
</evidence>
<comment type="subunit">
    <text evidence="3">Monomer.</text>
</comment>
<dbReference type="SUPFAM" id="SSF48230">
    <property type="entry name" value="Chondroitin AC/alginate lyase"/>
    <property type="match status" value="1"/>
</dbReference>
<evidence type="ECO:0000259" key="10">
    <source>
        <dbReference type="Pfam" id="PF08124"/>
    </source>
</evidence>
<organism evidence="11 12">
    <name type="scientific">Bacteroides nordii</name>
    <dbReference type="NCBI Taxonomy" id="291645"/>
    <lineage>
        <taxon>Bacteria</taxon>
        <taxon>Pseudomonadati</taxon>
        <taxon>Bacteroidota</taxon>
        <taxon>Bacteroidia</taxon>
        <taxon>Bacteroidales</taxon>
        <taxon>Bacteroidaceae</taxon>
        <taxon>Bacteroides</taxon>
    </lineage>
</organism>
<gene>
    <name evidence="11" type="ORF">DW888_13870</name>
</gene>
<keyword evidence="6" id="KW-0456">Lyase</keyword>
<evidence type="ECO:0000313" key="12">
    <source>
        <dbReference type="Proteomes" id="UP000284379"/>
    </source>
</evidence>
<evidence type="ECO:0000259" key="9">
    <source>
        <dbReference type="Pfam" id="PF02884"/>
    </source>
</evidence>
<dbReference type="InterPro" id="IPR038970">
    <property type="entry name" value="Lyase_8"/>
</dbReference>
<evidence type="ECO:0000313" key="11">
    <source>
        <dbReference type="EMBL" id="RHB34273.1"/>
    </source>
</evidence>
<evidence type="ECO:0000256" key="5">
    <source>
        <dbReference type="ARBA" id="ARBA00022837"/>
    </source>
</evidence>
<dbReference type="Pfam" id="PF02278">
    <property type="entry name" value="Lyase_8"/>
    <property type="match status" value="1"/>
</dbReference>
<dbReference type="PANTHER" id="PTHR38481">
    <property type="entry name" value="HYALURONATE LYASE"/>
    <property type="match status" value="1"/>
</dbReference>
<dbReference type="SUPFAM" id="SSF74650">
    <property type="entry name" value="Galactose mutarotase-like"/>
    <property type="match status" value="1"/>
</dbReference>
<dbReference type="GO" id="GO:0005975">
    <property type="term" value="P:carbohydrate metabolic process"/>
    <property type="evidence" value="ECO:0007669"/>
    <property type="project" value="InterPro"/>
</dbReference>
<keyword evidence="5" id="KW-0106">Calcium</keyword>
<keyword evidence="4" id="KW-0732">Signal</keyword>
<dbReference type="SUPFAM" id="SSF49863">
    <property type="entry name" value="Hyaluronate lyase-like, C-terminal domain"/>
    <property type="match status" value="1"/>
</dbReference>
<dbReference type="InterPro" id="IPR003159">
    <property type="entry name" value="Lyase_8_central_dom"/>
</dbReference>
<comment type="caution">
    <text evidence="11">The sequence shown here is derived from an EMBL/GenBank/DDBJ whole genome shotgun (WGS) entry which is preliminary data.</text>
</comment>
<feature type="domain" description="Polysaccharide lyase family 8 C-terminal" evidence="9">
    <location>
        <begin position="616"/>
        <end position="684"/>
    </location>
</feature>
<dbReference type="Gene3D" id="1.50.10.100">
    <property type="entry name" value="Chondroitin AC/alginate lyase"/>
    <property type="match status" value="1"/>
</dbReference>
<dbReference type="GO" id="GO:0030246">
    <property type="term" value="F:carbohydrate binding"/>
    <property type="evidence" value="ECO:0007669"/>
    <property type="project" value="InterPro"/>
</dbReference>
<dbReference type="InterPro" id="IPR008929">
    <property type="entry name" value="Chondroitin_lyas"/>
</dbReference>
<dbReference type="InterPro" id="IPR012970">
    <property type="entry name" value="Lyase_8_alpha_N"/>
</dbReference>
<dbReference type="Gene3D" id="2.70.98.10">
    <property type="match status" value="1"/>
</dbReference>
<dbReference type="Proteomes" id="UP000284379">
    <property type="component" value="Unassembled WGS sequence"/>
</dbReference>
<dbReference type="RefSeq" id="WP_122201786.1">
    <property type="nucleotide sequence ID" value="NZ_CABJFV010000010.1"/>
</dbReference>
<dbReference type="Pfam" id="PF02884">
    <property type="entry name" value="Lyase_8_C"/>
    <property type="match status" value="1"/>
</dbReference>
<feature type="domain" description="Polysaccharide lyase 8 N-terminal alpha-helical" evidence="10">
    <location>
        <begin position="37"/>
        <end position="330"/>
    </location>
</feature>
<evidence type="ECO:0000256" key="6">
    <source>
        <dbReference type="ARBA" id="ARBA00023239"/>
    </source>
</evidence>
<dbReference type="InterPro" id="IPR011013">
    <property type="entry name" value="Gal_mutarotase_sf_dom"/>
</dbReference>
<proteinExistence type="inferred from homology"/>
<reference evidence="11 12" key="1">
    <citation type="submission" date="2018-08" db="EMBL/GenBank/DDBJ databases">
        <title>A genome reference for cultivated species of the human gut microbiota.</title>
        <authorList>
            <person name="Zou Y."/>
            <person name="Xue W."/>
            <person name="Luo G."/>
        </authorList>
    </citation>
    <scope>NUCLEOTIDE SEQUENCE [LARGE SCALE GENOMIC DNA]</scope>
    <source>
        <strain evidence="11 12">AM40-30BH</strain>
    </source>
</reference>
<feature type="active site" evidence="7">
    <location>
        <position position="295"/>
    </location>
</feature>
<feature type="active site" evidence="7">
    <location>
        <position position="241"/>
    </location>
</feature>
<protein>
    <submittedName>
        <fullName evidence="11">Chloramphenicol resistance protein</fullName>
    </submittedName>
</protein>
<dbReference type="InterPro" id="IPR011071">
    <property type="entry name" value="Lyase_8-like_C"/>
</dbReference>
<feature type="domain" description="Polysaccharide lyase family 8 central" evidence="8">
    <location>
        <begin position="347"/>
        <end position="601"/>
    </location>
</feature>
<dbReference type="PANTHER" id="PTHR38481:SF1">
    <property type="entry name" value="HYALURONATE LYASE"/>
    <property type="match status" value="1"/>
</dbReference>
<dbReference type="AlphaFoldDB" id="A0A413VL46"/>
<comment type="cofactor">
    <cofactor evidence="1">
        <name>Ca(2+)</name>
        <dbReference type="ChEBI" id="CHEBI:29108"/>
    </cofactor>
</comment>
<feature type="active site" evidence="7">
    <location>
        <position position="232"/>
    </location>
</feature>
<name>A0A413VL46_9BACE</name>
<dbReference type="InterPro" id="IPR004103">
    <property type="entry name" value="Lyase_8_C"/>
</dbReference>